<dbReference type="GO" id="GO:0002143">
    <property type="term" value="P:tRNA wobble position uridine thiolation"/>
    <property type="evidence" value="ECO:0007669"/>
    <property type="project" value="TreeGrafter"/>
</dbReference>
<proteinExistence type="inferred from homology"/>
<comment type="similarity">
    <text evidence="2">Belongs to the MnmA/TRMU family.</text>
</comment>
<evidence type="ECO:0000256" key="4">
    <source>
        <dbReference type="ARBA" id="ARBA00022555"/>
    </source>
</evidence>
<comment type="function">
    <text evidence="1">Catalyzes the 2-thiolation of uridine at the wobble position (U34) of mitochondrial tRNA(Lys), tRNA(Glu) and tRNA(Gln). Required for the formation of 5-taurinomethyl-2-thiouridine (tm5s2U) of mitochondrial tRNA(Lys), tRNA(Glu), and tRNA(Gln) at the wobble position. ATP is required to activate the C2 atom of the wobble base.</text>
</comment>
<accession>A0A317XWP2</accession>
<feature type="domain" description="tRNA-specific 2-thiouridylase MnmA-like central" evidence="13">
    <location>
        <begin position="293"/>
        <end position="354"/>
    </location>
</feature>
<dbReference type="CDD" id="cd01998">
    <property type="entry name" value="MnmA_TRMU-like"/>
    <property type="match status" value="1"/>
</dbReference>
<keyword evidence="14" id="KW-0489">Methyltransferase</keyword>
<dbReference type="InterPro" id="IPR014729">
    <property type="entry name" value="Rossmann-like_a/b/a_fold"/>
</dbReference>
<keyword evidence="9" id="KW-0694">RNA-binding</keyword>
<dbReference type="InterPro" id="IPR004506">
    <property type="entry name" value="MnmA-like"/>
</dbReference>
<evidence type="ECO:0000256" key="1">
    <source>
        <dbReference type="ARBA" id="ARBA00003986"/>
    </source>
</evidence>
<feature type="domain" description="tRNA-specific 2-thiouridylase MnmA-like C-terminal" evidence="12">
    <location>
        <begin position="366"/>
        <end position="446"/>
    </location>
</feature>
<sequence length="460" mass="50057">MLIAGGCRAGLGLRRVLSRGALRRAYSLSSFDAADMSQQSAKYGPQKSDKIKIAMSGGVDSSVTALLLAQSDRYELEAVFMRNWNELDETGSLQPGSGGAMGCSWQQDWDDVQAVCRHLGGIPASMIDLSKEYWTNVFEPALGDWEQGTTPNPDVDCNREIKFGALMDRLVDTHTGSPASSDSTSSSGTGKTWLATGHYAEIGWSDTASIQDGGAPRPVLLRAADRTKDQSYYLSSVLESRLAHAHFPLAPYLKSEVRALAVKHALPTAARKESMGICFIGNRGRGPNNGFSRFLGNYLSSTPGNIVDECGNKVGEHRGMHSVTVGQGARISGALAKYYVARKDIPKNEIVVVQGKTHPMLMCTRLHVPRLDWIWSEAPREATTSHGVRLLAQVRHRMKEVECIVRPAGPDRGGFVVEFPDPVLAVAPGQVLGLWKDKWCLGSGTIGHVTTLYDQHQHQQ</sequence>
<evidence type="ECO:0000313" key="14">
    <source>
        <dbReference type="EMBL" id="PWZ02737.1"/>
    </source>
</evidence>
<dbReference type="STRING" id="1882483.A0A317XWP2"/>
<dbReference type="NCBIfam" id="NF001138">
    <property type="entry name" value="PRK00143.1"/>
    <property type="match status" value="1"/>
</dbReference>
<evidence type="ECO:0000256" key="5">
    <source>
        <dbReference type="ARBA" id="ARBA00022679"/>
    </source>
</evidence>
<evidence type="ECO:0000256" key="10">
    <source>
        <dbReference type="ARBA" id="ARBA00023157"/>
    </source>
</evidence>
<dbReference type="GO" id="GO:0000049">
    <property type="term" value="F:tRNA binding"/>
    <property type="evidence" value="ECO:0007669"/>
    <property type="project" value="UniProtKB-KW"/>
</dbReference>
<dbReference type="Pfam" id="PF03054">
    <property type="entry name" value="tRNA_Me_trans"/>
    <property type="match status" value="1"/>
</dbReference>
<keyword evidence="7" id="KW-0547">Nucleotide-binding</keyword>
<dbReference type="Proteomes" id="UP000246740">
    <property type="component" value="Unassembled WGS sequence"/>
</dbReference>
<dbReference type="EMBL" id="KZ819188">
    <property type="protein sequence ID" value="PWZ02737.1"/>
    <property type="molecule type" value="Genomic_DNA"/>
</dbReference>
<keyword evidence="15" id="KW-1185">Reference proteome</keyword>
<dbReference type="InterPro" id="IPR023382">
    <property type="entry name" value="MnmA-like_central_sf"/>
</dbReference>
<comment type="catalytic activity">
    <reaction evidence="11">
        <text>5-taurinomethyluridine(34) in tRNA + S-sulfanyl-L-cysteinyl-[protein] + AH2 + ATP = 5-taurinomethyl-2-thiouridine(34) in tRNA + L-cysteinyl-[protein] + A + AMP + diphosphate + H(+)</text>
        <dbReference type="Rhea" id="RHEA:47040"/>
        <dbReference type="Rhea" id="RHEA-COMP:10131"/>
        <dbReference type="Rhea" id="RHEA-COMP:11726"/>
        <dbReference type="Rhea" id="RHEA-COMP:11732"/>
        <dbReference type="Rhea" id="RHEA-COMP:11733"/>
        <dbReference type="ChEBI" id="CHEBI:13193"/>
        <dbReference type="ChEBI" id="CHEBI:15378"/>
        <dbReference type="ChEBI" id="CHEBI:17499"/>
        <dbReference type="ChEBI" id="CHEBI:29950"/>
        <dbReference type="ChEBI" id="CHEBI:30616"/>
        <dbReference type="ChEBI" id="CHEBI:33019"/>
        <dbReference type="ChEBI" id="CHEBI:61963"/>
        <dbReference type="ChEBI" id="CHEBI:87171"/>
        <dbReference type="ChEBI" id="CHEBI:87172"/>
        <dbReference type="ChEBI" id="CHEBI:456215"/>
        <dbReference type="EC" id="2.8.1.14"/>
    </reaction>
</comment>
<dbReference type="AlphaFoldDB" id="A0A317XWP2"/>
<name>A0A317XWP2_9BASI</name>
<gene>
    <name evidence="14" type="ORF">BCV70DRAFT_196985</name>
</gene>
<dbReference type="InParanoid" id="A0A317XWP2"/>
<evidence type="ECO:0000259" key="13">
    <source>
        <dbReference type="Pfam" id="PF20259"/>
    </source>
</evidence>
<dbReference type="InterPro" id="IPR046885">
    <property type="entry name" value="MnmA-like_C"/>
</dbReference>
<dbReference type="Pfam" id="PF20258">
    <property type="entry name" value="tRNA_Me_trans_C"/>
    <property type="match status" value="1"/>
</dbReference>
<dbReference type="PANTHER" id="PTHR11933">
    <property type="entry name" value="TRNA 5-METHYLAMINOMETHYL-2-THIOURIDYLATE -METHYLTRANSFERASE"/>
    <property type="match status" value="1"/>
</dbReference>
<protein>
    <recommendedName>
        <fullName evidence="3">tRNA-5-taurinomethyluridine 2-sulfurtransferase</fullName>
        <ecNumber evidence="3">2.8.1.14</ecNumber>
    </recommendedName>
</protein>
<evidence type="ECO:0000256" key="11">
    <source>
        <dbReference type="ARBA" id="ARBA00049564"/>
    </source>
</evidence>
<evidence type="ECO:0000256" key="8">
    <source>
        <dbReference type="ARBA" id="ARBA00022840"/>
    </source>
</evidence>
<keyword evidence="6" id="KW-0819">tRNA processing</keyword>
<dbReference type="InterPro" id="IPR046884">
    <property type="entry name" value="MnmA-like_central"/>
</dbReference>
<dbReference type="Gene3D" id="3.40.50.620">
    <property type="entry name" value="HUPs"/>
    <property type="match status" value="1"/>
</dbReference>
<keyword evidence="8" id="KW-0067">ATP-binding</keyword>
<evidence type="ECO:0000256" key="2">
    <source>
        <dbReference type="ARBA" id="ARBA00006191"/>
    </source>
</evidence>
<dbReference type="OrthoDB" id="3685at2759"/>
<dbReference type="GO" id="GO:0032259">
    <property type="term" value="P:methylation"/>
    <property type="evidence" value="ECO:0007669"/>
    <property type="project" value="UniProtKB-KW"/>
</dbReference>
<dbReference type="FunFam" id="2.30.30.280:FF:000001">
    <property type="entry name" value="tRNA-specific 2-thiouridylase MnmA"/>
    <property type="match status" value="1"/>
</dbReference>
<dbReference type="Gene3D" id="2.30.30.280">
    <property type="entry name" value="Adenine nucleotide alpha hydrolases-like domains"/>
    <property type="match status" value="1"/>
</dbReference>
<keyword evidence="10" id="KW-1015">Disulfide bond</keyword>
<evidence type="ECO:0000256" key="9">
    <source>
        <dbReference type="ARBA" id="ARBA00022884"/>
    </source>
</evidence>
<evidence type="ECO:0000256" key="7">
    <source>
        <dbReference type="ARBA" id="ARBA00022741"/>
    </source>
</evidence>
<dbReference type="SUPFAM" id="SSF52402">
    <property type="entry name" value="Adenine nucleotide alpha hydrolases-like"/>
    <property type="match status" value="1"/>
</dbReference>
<reference evidence="14 15" key="1">
    <citation type="journal article" date="2018" name="Mol. Biol. Evol.">
        <title>Broad Genomic Sampling Reveals a Smut Pathogenic Ancestry of the Fungal Clade Ustilaginomycotina.</title>
        <authorList>
            <person name="Kijpornyongpan T."/>
            <person name="Mondo S.J."/>
            <person name="Barry K."/>
            <person name="Sandor L."/>
            <person name="Lee J."/>
            <person name="Lipzen A."/>
            <person name="Pangilinan J."/>
            <person name="LaButti K."/>
            <person name="Hainaut M."/>
            <person name="Henrissat B."/>
            <person name="Grigoriev I.V."/>
            <person name="Spatafora J.W."/>
            <person name="Aime M.C."/>
        </authorList>
    </citation>
    <scope>NUCLEOTIDE SEQUENCE [LARGE SCALE GENOMIC DNA]</scope>
    <source>
        <strain evidence="14 15">MCA 3645</strain>
    </source>
</reference>
<dbReference type="Pfam" id="PF20259">
    <property type="entry name" value="tRNA_Me_trans_M"/>
    <property type="match status" value="1"/>
</dbReference>
<dbReference type="EC" id="2.8.1.14" evidence="3"/>
<dbReference type="Gene3D" id="2.40.30.10">
    <property type="entry name" value="Translation factors"/>
    <property type="match status" value="1"/>
</dbReference>
<dbReference type="FunCoup" id="A0A317XWP2">
    <property type="interactions" value="300"/>
</dbReference>
<dbReference type="GO" id="GO:0008168">
    <property type="term" value="F:methyltransferase activity"/>
    <property type="evidence" value="ECO:0007669"/>
    <property type="project" value="UniProtKB-KW"/>
</dbReference>
<evidence type="ECO:0000256" key="6">
    <source>
        <dbReference type="ARBA" id="ARBA00022694"/>
    </source>
</evidence>
<dbReference type="GO" id="GO:0016783">
    <property type="term" value="F:sulfurtransferase activity"/>
    <property type="evidence" value="ECO:0007669"/>
    <property type="project" value="InterPro"/>
</dbReference>
<dbReference type="PANTHER" id="PTHR11933:SF5">
    <property type="entry name" value="MITOCHONDRIAL TRNA-SPECIFIC 2-THIOURIDYLASE 1"/>
    <property type="match status" value="1"/>
</dbReference>
<evidence type="ECO:0000313" key="15">
    <source>
        <dbReference type="Proteomes" id="UP000246740"/>
    </source>
</evidence>
<dbReference type="NCBIfam" id="TIGR00420">
    <property type="entry name" value="trmU"/>
    <property type="match status" value="1"/>
</dbReference>
<dbReference type="GO" id="GO:0005739">
    <property type="term" value="C:mitochondrion"/>
    <property type="evidence" value="ECO:0007669"/>
    <property type="project" value="TreeGrafter"/>
</dbReference>
<keyword evidence="4" id="KW-0820">tRNA-binding</keyword>
<evidence type="ECO:0000259" key="12">
    <source>
        <dbReference type="Pfam" id="PF20258"/>
    </source>
</evidence>
<dbReference type="GO" id="GO:0005524">
    <property type="term" value="F:ATP binding"/>
    <property type="evidence" value="ECO:0007669"/>
    <property type="project" value="UniProtKB-KW"/>
</dbReference>
<organism evidence="14 15">
    <name type="scientific">Testicularia cyperi</name>
    <dbReference type="NCBI Taxonomy" id="1882483"/>
    <lineage>
        <taxon>Eukaryota</taxon>
        <taxon>Fungi</taxon>
        <taxon>Dikarya</taxon>
        <taxon>Basidiomycota</taxon>
        <taxon>Ustilaginomycotina</taxon>
        <taxon>Ustilaginomycetes</taxon>
        <taxon>Ustilaginales</taxon>
        <taxon>Anthracoideaceae</taxon>
        <taxon>Testicularia</taxon>
    </lineage>
</organism>
<evidence type="ECO:0000256" key="3">
    <source>
        <dbReference type="ARBA" id="ARBA00011953"/>
    </source>
</evidence>
<keyword evidence="5 14" id="KW-0808">Transferase</keyword>